<evidence type="ECO:0000313" key="8">
    <source>
        <dbReference type="Proteomes" id="UP000318017"/>
    </source>
</evidence>
<feature type="transmembrane region" description="Helical" evidence="5">
    <location>
        <begin position="143"/>
        <end position="159"/>
    </location>
</feature>
<dbReference type="GO" id="GO:0016020">
    <property type="term" value="C:membrane"/>
    <property type="evidence" value="ECO:0007669"/>
    <property type="project" value="UniProtKB-SubCell"/>
</dbReference>
<dbReference type="Pfam" id="PF07690">
    <property type="entry name" value="MFS_1"/>
    <property type="match status" value="1"/>
</dbReference>
<dbReference type="GO" id="GO:0022857">
    <property type="term" value="F:transmembrane transporter activity"/>
    <property type="evidence" value="ECO:0007669"/>
    <property type="project" value="InterPro"/>
</dbReference>
<feature type="transmembrane region" description="Helical" evidence="5">
    <location>
        <begin position="282"/>
        <end position="300"/>
    </location>
</feature>
<evidence type="ECO:0000256" key="3">
    <source>
        <dbReference type="ARBA" id="ARBA00022989"/>
    </source>
</evidence>
<dbReference type="InterPro" id="IPR020846">
    <property type="entry name" value="MFS_dom"/>
</dbReference>
<dbReference type="KEGG" id="ahel:Q31a_38420"/>
<keyword evidence="8" id="KW-1185">Reference proteome</keyword>
<feature type="transmembrane region" description="Helical" evidence="5">
    <location>
        <begin position="248"/>
        <end position="270"/>
    </location>
</feature>
<evidence type="ECO:0000256" key="1">
    <source>
        <dbReference type="ARBA" id="ARBA00004141"/>
    </source>
</evidence>
<dbReference type="InterPro" id="IPR050382">
    <property type="entry name" value="MFS_Na/Anion_cotransporter"/>
</dbReference>
<evidence type="ECO:0000256" key="2">
    <source>
        <dbReference type="ARBA" id="ARBA00022692"/>
    </source>
</evidence>
<keyword evidence="3 5" id="KW-1133">Transmembrane helix</keyword>
<reference evidence="7 8" key="1">
    <citation type="submission" date="2019-02" db="EMBL/GenBank/DDBJ databases">
        <title>Deep-cultivation of Planctomycetes and their phenomic and genomic characterization uncovers novel biology.</title>
        <authorList>
            <person name="Wiegand S."/>
            <person name="Jogler M."/>
            <person name="Boedeker C."/>
            <person name="Pinto D."/>
            <person name="Vollmers J."/>
            <person name="Rivas-Marin E."/>
            <person name="Kohn T."/>
            <person name="Peeters S.H."/>
            <person name="Heuer A."/>
            <person name="Rast P."/>
            <person name="Oberbeckmann S."/>
            <person name="Bunk B."/>
            <person name="Jeske O."/>
            <person name="Meyerdierks A."/>
            <person name="Storesund J.E."/>
            <person name="Kallscheuer N."/>
            <person name="Luecker S."/>
            <person name="Lage O.M."/>
            <person name="Pohl T."/>
            <person name="Merkel B.J."/>
            <person name="Hornburger P."/>
            <person name="Mueller R.-W."/>
            <person name="Bruemmer F."/>
            <person name="Labrenz M."/>
            <person name="Spormann A.M."/>
            <person name="Op den Camp H."/>
            <person name="Overmann J."/>
            <person name="Amann R."/>
            <person name="Jetten M.S.M."/>
            <person name="Mascher T."/>
            <person name="Medema M.H."/>
            <person name="Devos D.P."/>
            <person name="Kaster A.-K."/>
            <person name="Ovreas L."/>
            <person name="Rohde M."/>
            <person name="Galperin M.Y."/>
            <person name="Jogler C."/>
        </authorList>
    </citation>
    <scope>NUCLEOTIDE SEQUENCE [LARGE SCALE GENOMIC DNA]</scope>
    <source>
        <strain evidence="7 8">Q31a</strain>
    </source>
</reference>
<name>A0A518GA89_9BACT</name>
<feature type="transmembrane region" description="Helical" evidence="5">
    <location>
        <begin position="321"/>
        <end position="341"/>
    </location>
</feature>
<keyword evidence="2 5" id="KW-0812">Transmembrane</keyword>
<gene>
    <name evidence="7" type="primary">sauU</name>
    <name evidence="7" type="ORF">Q31a_38420</name>
</gene>
<feature type="transmembrane region" description="Helical" evidence="5">
    <location>
        <begin position="75"/>
        <end position="94"/>
    </location>
</feature>
<feature type="transmembrane region" description="Helical" evidence="5">
    <location>
        <begin position="44"/>
        <end position="63"/>
    </location>
</feature>
<feature type="transmembrane region" description="Helical" evidence="5">
    <location>
        <begin position="377"/>
        <end position="398"/>
    </location>
</feature>
<accession>A0A518GA89</accession>
<proteinExistence type="predicted"/>
<dbReference type="RefSeq" id="WP_145080688.1">
    <property type="nucleotide sequence ID" value="NZ_CP036298.1"/>
</dbReference>
<dbReference type="InterPro" id="IPR011701">
    <property type="entry name" value="MFS"/>
</dbReference>
<feature type="domain" description="Major facilitator superfamily (MFS) profile" evidence="6">
    <location>
        <begin position="9"/>
        <end position="433"/>
    </location>
</feature>
<keyword evidence="4 5" id="KW-0472">Membrane</keyword>
<dbReference type="EMBL" id="CP036298">
    <property type="protein sequence ID" value="QDV25516.1"/>
    <property type="molecule type" value="Genomic_DNA"/>
</dbReference>
<dbReference type="PANTHER" id="PTHR11662:SF399">
    <property type="entry name" value="FI19708P1-RELATED"/>
    <property type="match status" value="1"/>
</dbReference>
<protein>
    <submittedName>
        <fullName evidence="7">Putative sulfoacetate transporter SauU</fullName>
    </submittedName>
</protein>
<evidence type="ECO:0000259" key="6">
    <source>
        <dbReference type="PROSITE" id="PS50850"/>
    </source>
</evidence>
<dbReference type="Gene3D" id="1.20.1250.20">
    <property type="entry name" value="MFS general substrate transporter like domains"/>
    <property type="match status" value="2"/>
</dbReference>
<evidence type="ECO:0000313" key="7">
    <source>
        <dbReference type="EMBL" id="QDV25516.1"/>
    </source>
</evidence>
<dbReference type="PANTHER" id="PTHR11662">
    <property type="entry name" value="SOLUTE CARRIER FAMILY 17"/>
    <property type="match status" value="1"/>
</dbReference>
<dbReference type="PROSITE" id="PS50850">
    <property type="entry name" value="MFS"/>
    <property type="match status" value="1"/>
</dbReference>
<dbReference type="Proteomes" id="UP000318017">
    <property type="component" value="Chromosome"/>
</dbReference>
<dbReference type="OrthoDB" id="6360at2"/>
<feature type="transmembrane region" description="Helical" evidence="5">
    <location>
        <begin position="165"/>
        <end position="183"/>
    </location>
</feature>
<sequence>MRIPFRSLLVGATFLLSILLYVDRVCISAAKGSLATDLSLSDQQMGWVFAAFSLGYALFQTPSGWLADRLGPRRVLAAIVVVWSVFTGLTAMATSLVTLLIVRFLFGAGEAGAFPGIARAMYSWIPMQERGMVQGINFSGSRIGAALTLPLISLLIADLGWRPTFVILMCIGIVWALLWFLFFRDDPTDAKNLSPIELQYILANRQEGQEKSANTDSSMASASRDSSSAVIHPAATSLANSMRRSTTVWALCGQYFASNFIFFFGLTWFFPELKLRFGLSGFEASLFAAVPLLCGALGNWTSGWLVDRLYSANRWRLSRRLPAMIGFALAGLGIMGCAYATTPLASSFWFSLCIFGADMTLSPSWSTCVDIGKSNAGVVSGMMNMAGNIGAFLTSLAFPYLMGWTGSPLPFFYVAAVLNVAAIGLWLLIEPTVALNANRQEAHA</sequence>
<dbReference type="AlphaFoldDB" id="A0A518GA89"/>
<organism evidence="7 8">
    <name type="scientific">Aureliella helgolandensis</name>
    <dbReference type="NCBI Taxonomy" id="2527968"/>
    <lineage>
        <taxon>Bacteria</taxon>
        <taxon>Pseudomonadati</taxon>
        <taxon>Planctomycetota</taxon>
        <taxon>Planctomycetia</taxon>
        <taxon>Pirellulales</taxon>
        <taxon>Pirellulaceae</taxon>
        <taxon>Aureliella</taxon>
    </lineage>
</organism>
<feature type="transmembrane region" description="Helical" evidence="5">
    <location>
        <begin position="347"/>
        <end position="365"/>
    </location>
</feature>
<comment type="subcellular location">
    <subcellularLocation>
        <location evidence="1">Membrane</location>
        <topology evidence="1">Multi-pass membrane protein</topology>
    </subcellularLocation>
</comment>
<feature type="transmembrane region" description="Helical" evidence="5">
    <location>
        <begin position="100"/>
        <end position="122"/>
    </location>
</feature>
<evidence type="ECO:0000256" key="4">
    <source>
        <dbReference type="ARBA" id="ARBA00023136"/>
    </source>
</evidence>
<evidence type="ECO:0000256" key="5">
    <source>
        <dbReference type="SAM" id="Phobius"/>
    </source>
</evidence>
<feature type="transmembrane region" description="Helical" evidence="5">
    <location>
        <begin position="410"/>
        <end position="429"/>
    </location>
</feature>
<dbReference type="SUPFAM" id="SSF103473">
    <property type="entry name" value="MFS general substrate transporter"/>
    <property type="match status" value="1"/>
</dbReference>
<dbReference type="InterPro" id="IPR036259">
    <property type="entry name" value="MFS_trans_sf"/>
</dbReference>
<dbReference type="CDD" id="cd17319">
    <property type="entry name" value="MFS_ExuT_GudP_like"/>
    <property type="match status" value="1"/>
</dbReference>